<accession>A0A8B8D922</accession>
<dbReference type="InterPro" id="IPR036047">
    <property type="entry name" value="F-box-like_dom_sf"/>
</dbReference>
<dbReference type="InterPro" id="IPR032675">
    <property type="entry name" value="LRR_dom_sf"/>
</dbReference>
<keyword evidence="2" id="KW-1185">Reference proteome</keyword>
<dbReference type="RefSeq" id="XP_022324120.1">
    <property type="nucleotide sequence ID" value="XM_022468412.1"/>
</dbReference>
<dbReference type="Gene3D" id="3.80.10.10">
    <property type="entry name" value="Ribonuclease Inhibitor"/>
    <property type="match status" value="1"/>
</dbReference>
<dbReference type="PROSITE" id="PS50181">
    <property type="entry name" value="FBOX"/>
    <property type="match status" value="1"/>
</dbReference>
<dbReference type="InterPro" id="IPR001810">
    <property type="entry name" value="F-box_dom"/>
</dbReference>
<evidence type="ECO:0000313" key="3">
    <source>
        <dbReference type="RefSeq" id="XP_022324120.1"/>
    </source>
</evidence>
<name>A0A8B8D922_CRAVI</name>
<dbReference type="Proteomes" id="UP000694844">
    <property type="component" value="Chromosome 3"/>
</dbReference>
<dbReference type="GO" id="GO:0031398">
    <property type="term" value="P:positive regulation of protein ubiquitination"/>
    <property type="evidence" value="ECO:0007669"/>
    <property type="project" value="TreeGrafter"/>
</dbReference>
<dbReference type="Pfam" id="PF12937">
    <property type="entry name" value="F-box-like"/>
    <property type="match status" value="1"/>
</dbReference>
<feature type="domain" description="F-box" evidence="1">
    <location>
        <begin position="10"/>
        <end position="56"/>
    </location>
</feature>
<dbReference type="OrthoDB" id="9974792at2759"/>
<evidence type="ECO:0000313" key="2">
    <source>
        <dbReference type="Proteomes" id="UP000694844"/>
    </source>
</evidence>
<sequence>MAGVEELTPEPDFSDLPTMVWVNILDHVNLVTRYRVSVTCSKLNEAFNHPTLWRKMTLHVTGNVTNYGWSKQMVVPARNIQLVRHFGKYVQNLSILISGYLDDDFGDWNDLITEVANKCRLETLALSVGTPTTAYHYIGNKSCRRNLIPLVNFIQKAFRLKKLHVMSWPMDNEDENIFEAAVSNPKLKDLEELSLFCATEKDWTSRQPVLPSPTETTYLVNHFCHLRNLSLRSPMINSELLTTLSVKGRAPLRRLQVLVNYIGQEDEFQIPEVSDRVWEEFTRKNLGVQVVLTILTRVPLHELSNFLKPSCPVHAVTFMAFSDCDSNMVLYLTERYRHTLACFECYGEEVDLGNELVSLVEKSPNLINFYIMGKSVAETSSV</sequence>
<dbReference type="AlphaFoldDB" id="A0A8B8D922"/>
<gene>
    <name evidence="3" type="primary">LOC111125012</name>
</gene>
<dbReference type="PANTHER" id="PTHR20933:SF3">
    <property type="entry name" value="F-BOX ONLY PROTEIN 33"/>
    <property type="match status" value="1"/>
</dbReference>
<dbReference type="KEGG" id="cvn:111125012"/>
<dbReference type="Gene3D" id="1.20.1280.50">
    <property type="match status" value="1"/>
</dbReference>
<evidence type="ECO:0000259" key="1">
    <source>
        <dbReference type="PROSITE" id="PS50181"/>
    </source>
</evidence>
<organism evidence="2 3">
    <name type="scientific">Crassostrea virginica</name>
    <name type="common">Eastern oyster</name>
    <dbReference type="NCBI Taxonomy" id="6565"/>
    <lineage>
        <taxon>Eukaryota</taxon>
        <taxon>Metazoa</taxon>
        <taxon>Spiralia</taxon>
        <taxon>Lophotrochozoa</taxon>
        <taxon>Mollusca</taxon>
        <taxon>Bivalvia</taxon>
        <taxon>Autobranchia</taxon>
        <taxon>Pteriomorphia</taxon>
        <taxon>Ostreida</taxon>
        <taxon>Ostreoidea</taxon>
        <taxon>Ostreidae</taxon>
        <taxon>Crassostrea</taxon>
    </lineage>
</organism>
<dbReference type="SUPFAM" id="SSF81383">
    <property type="entry name" value="F-box domain"/>
    <property type="match status" value="1"/>
</dbReference>
<dbReference type="GeneID" id="111125012"/>
<proteinExistence type="predicted"/>
<reference evidence="3" key="1">
    <citation type="submission" date="2025-08" db="UniProtKB">
        <authorList>
            <consortium name="RefSeq"/>
        </authorList>
    </citation>
    <scope>IDENTIFICATION</scope>
    <source>
        <tissue evidence="3">Whole sample</tissue>
    </source>
</reference>
<dbReference type="PANTHER" id="PTHR20933">
    <property type="entry name" value="F-BOX ONLY PROTEIN 33"/>
    <property type="match status" value="1"/>
</dbReference>
<protein>
    <submittedName>
        <fullName evidence="3">F-box/LRR-repeat protein 21-like</fullName>
    </submittedName>
</protein>